<keyword evidence="4" id="KW-0238">DNA-binding</keyword>
<dbReference type="AlphaFoldDB" id="A0AAW0D1S8"/>
<accession>A0AAW0D1S8</accession>
<feature type="compositionally biased region" description="Acidic residues" evidence="7">
    <location>
        <begin position="383"/>
        <end position="396"/>
    </location>
</feature>
<evidence type="ECO:0000256" key="6">
    <source>
        <dbReference type="ARBA" id="ARBA00023242"/>
    </source>
</evidence>
<dbReference type="GO" id="GO:0008270">
    <property type="term" value="F:zinc ion binding"/>
    <property type="evidence" value="ECO:0007669"/>
    <property type="project" value="InterPro"/>
</dbReference>
<keyword evidence="1" id="KW-0479">Metal-binding</keyword>
<sequence length="396" mass="40069">MATEDATAKAPAAAAPPEQPVYAYPFAPPAAGATYPPPFFTFPPPTDAANSESNGAPSSGPYIVPYPGPPGGLFYTFPPAGFQPPPGQQPQAPVPTSPGPRPKRSQVKMACTNCAVACKRCDEKRPCTRCVKYSLADKCVDGQRKERKKGIKRGPYKRRPREGDSPPGSFAADAGDGAAPAVAPAEWTNANGTPASSAPIPATTVAPTATISSTSAAATALAPAPAPGAPPASMPIPHPFPVLPEGYQHTFYPPMGFVFAPPPGAEEGAPPVHYLLPYTPFGVYPTMAAPPGASATLPGALVPVGVAIPPSSAHPVPVPVTVANAKKVSAENKDKPGKMQTNGDVAPTAAVSSTAGVVNNLDGANGASTTSTVATENSVNDQDLADEDADADGEDA</sequence>
<proteinExistence type="predicted"/>
<reference evidence="9 10" key="1">
    <citation type="journal article" date="2024" name="J Genomics">
        <title>Draft genome sequencing and assembly of Favolaschia claudopus CIRM-BRFM 2984 isolated from oak limbs.</title>
        <authorList>
            <person name="Navarro D."/>
            <person name="Drula E."/>
            <person name="Chaduli D."/>
            <person name="Cazenave R."/>
            <person name="Ahrendt S."/>
            <person name="Wang J."/>
            <person name="Lipzen A."/>
            <person name="Daum C."/>
            <person name="Barry K."/>
            <person name="Grigoriev I.V."/>
            <person name="Favel A."/>
            <person name="Rosso M.N."/>
            <person name="Martin F."/>
        </authorList>
    </citation>
    <scope>NUCLEOTIDE SEQUENCE [LARGE SCALE GENOMIC DNA]</scope>
    <source>
        <strain evidence="9 10">CIRM-BRFM 2984</strain>
    </source>
</reference>
<evidence type="ECO:0000256" key="3">
    <source>
        <dbReference type="ARBA" id="ARBA00023015"/>
    </source>
</evidence>
<dbReference type="PANTHER" id="PTHR47659">
    <property type="entry name" value="ZN(II)2CYS6 TRANSCRIPTION FACTOR (EUROFUNG)-RELATED"/>
    <property type="match status" value="1"/>
</dbReference>
<dbReference type="SMART" id="SM00066">
    <property type="entry name" value="GAL4"/>
    <property type="match status" value="1"/>
</dbReference>
<evidence type="ECO:0000256" key="2">
    <source>
        <dbReference type="ARBA" id="ARBA00022833"/>
    </source>
</evidence>
<keyword evidence="5" id="KW-0804">Transcription</keyword>
<evidence type="ECO:0000256" key="7">
    <source>
        <dbReference type="SAM" id="MobiDB-lite"/>
    </source>
</evidence>
<dbReference type="GO" id="GO:0000981">
    <property type="term" value="F:DNA-binding transcription factor activity, RNA polymerase II-specific"/>
    <property type="evidence" value="ECO:0007669"/>
    <property type="project" value="InterPro"/>
</dbReference>
<evidence type="ECO:0000313" key="10">
    <source>
        <dbReference type="Proteomes" id="UP001362999"/>
    </source>
</evidence>
<feature type="domain" description="Zn(2)-C6 fungal-type" evidence="8">
    <location>
        <begin position="110"/>
        <end position="141"/>
    </location>
</feature>
<dbReference type="Proteomes" id="UP001362999">
    <property type="component" value="Unassembled WGS sequence"/>
</dbReference>
<feature type="compositionally biased region" description="Pro residues" evidence="7">
    <location>
        <begin position="81"/>
        <end position="100"/>
    </location>
</feature>
<dbReference type="PROSITE" id="PS50048">
    <property type="entry name" value="ZN2_CY6_FUNGAL_2"/>
    <property type="match status" value="1"/>
</dbReference>
<evidence type="ECO:0000313" key="9">
    <source>
        <dbReference type="EMBL" id="KAK7044442.1"/>
    </source>
</evidence>
<keyword evidence="10" id="KW-1185">Reference proteome</keyword>
<evidence type="ECO:0000259" key="8">
    <source>
        <dbReference type="PROSITE" id="PS50048"/>
    </source>
</evidence>
<feature type="compositionally biased region" description="Polar residues" evidence="7">
    <location>
        <begin position="366"/>
        <end position="380"/>
    </location>
</feature>
<protein>
    <recommendedName>
        <fullName evidence="8">Zn(2)-C6 fungal-type domain-containing protein</fullName>
    </recommendedName>
</protein>
<keyword evidence="2" id="KW-0862">Zinc</keyword>
<dbReference type="PANTHER" id="PTHR47659:SF7">
    <property type="entry name" value="FUNGAL TRANSCRIPTIONAL REGULATORY PROTEIN, N-TERMINAL DOMAIN-CONTAINING PROTEIN"/>
    <property type="match status" value="1"/>
</dbReference>
<dbReference type="CDD" id="cd00067">
    <property type="entry name" value="GAL4"/>
    <property type="match status" value="1"/>
</dbReference>
<gene>
    <name evidence="9" type="ORF">R3P38DRAFT_2878742</name>
</gene>
<evidence type="ECO:0000256" key="4">
    <source>
        <dbReference type="ARBA" id="ARBA00023125"/>
    </source>
</evidence>
<dbReference type="InterPro" id="IPR050335">
    <property type="entry name" value="ERT1_acuK_gluconeogen_tf"/>
</dbReference>
<name>A0AAW0D1S8_9AGAR</name>
<feature type="compositionally biased region" description="Basic residues" evidence="7">
    <location>
        <begin position="145"/>
        <end position="160"/>
    </location>
</feature>
<keyword evidence="3" id="KW-0805">Transcription regulation</keyword>
<feature type="region of interest" description="Disordered" evidence="7">
    <location>
        <begin position="38"/>
        <end position="105"/>
    </location>
</feature>
<comment type="caution">
    <text evidence="9">The sequence shown here is derived from an EMBL/GenBank/DDBJ whole genome shotgun (WGS) entry which is preliminary data.</text>
</comment>
<feature type="region of interest" description="Disordered" evidence="7">
    <location>
        <begin position="142"/>
        <end position="181"/>
    </location>
</feature>
<dbReference type="GO" id="GO:0003677">
    <property type="term" value="F:DNA binding"/>
    <property type="evidence" value="ECO:0007669"/>
    <property type="project" value="UniProtKB-KW"/>
</dbReference>
<feature type="compositionally biased region" description="Low complexity" evidence="7">
    <location>
        <begin position="171"/>
        <end position="181"/>
    </location>
</feature>
<feature type="region of interest" description="Disordered" evidence="7">
    <location>
        <begin position="1"/>
        <end position="21"/>
    </location>
</feature>
<evidence type="ECO:0000256" key="5">
    <source>
        <dbReference type="ARBA" id="ARBA00023163"/>
    </source>
</evidence>
<dbReference type="InterPro" id="IPR001138">
    <property type="entry name" value="Zn2Cys6_DnaBD"/>
</dbReference>
<dbReference type="EMBL" id="JAWWNJ010000011">
    <property type="protein sequence ID" value="KAK7044442.1"/>
    <property type="molecule type" value="Genomic_DNA"/>
</dbReference>
<evidence type="ECO:0000256" key="1">
    <source>
        <dbReference type="ARBA" id="ARBA00022723"/>
    </source>
</evidence>
<feature type="region of interest" description="Disordered" evidence="7">
    <location>
        <begin position="358"/>
        <end position="396"/>
    </location>
</feature>
<organism evidence="9 10">
    <name type="scientific">Favolaschia claudopus</name>
    <dbReference type="NCBI Taxonomy" id="2862362"/>
    <lineage>
        <taxon>Eukaryota</taxon>
        <taxon>Fungi</taxon>
        <taxon>Dikarya</taxon>
        <taxon>Basidiomycota</taxon>
        <taxon>Agaricomycotina</taxon>
        <taxon>Agaricomycetes</taxon>
        <taxon>Agaricomycetidae</taxon>
        <taxon>Agaricales</taxon>
        <taxon>Marasmiineae</taxon>
        <taxon>Mycenaceae</taxon>
        <taxon>Favolaschia</taxon>
    </lineage>
</organism>
<keyword evidence="6" id="KW-0539">Nucleus</keyword>